<proteinExistence type="predicted"/>
<sequence>GKGKGKESGDDHEKSSNGSNDRELTEEEFNDSFAKDDIYYDARANPKRHLKAFYMLCQILEENNAKMIQCFPLRKNWVHAHMHLDTIILCQQLLNVPGSSSVDKWSEVLNLESRPFKERSGRKFHGAIDTDGVAITVVSGLPIHYSTRSY</sequence>
<accession>A0A9W8HUQ9</accession>
<evidence type="ECO:0000256" key="1">
    <source>
        <dbReference type="SAM" id="MobiDB-lite"/>
    </source>
</evidence>
<keyword evidence="3" id="KW-1185">Reference proteome</keyword>
<organism evidence="2 3">
    <name type="scientific">Coemansia guatemalensis</name>
    <dbReference type="NCBI Taxonomy" id="2761395"/>
    <lineage>
        <taxon>Eukaryota</taxon>
        <taxon>Fungi</taxon>
        <taxon>Fungi incertae sedis</taxon>
        <taxon>Zoopagomycota</taxon>
        <taxon>Kickxellomycotina</taxon>
        <taxon>Kickxellomycetes</taxon>
        <taxon>Kickxellales</taxon>
        <taxon>Kickxellaceae</taxon>
        <taxon>Coemansia</taxon>
    </lineage>
</organism>
<reference evidence="2" key="1">
    <citation type="submission" date="2022-07" db="EMBL/GenBank/DDBJ databases">
        <title>Phylogenomic reconstructions and comparative analyses of Kickxellomycotina fungi.</title>
        <authorList>
            <person name="Reynolds N.K."/>
            <person name="Stajich J.E."/>
            <person name="Barry K."/>
            <person name="Grigoriev I.V."/>
            <person name="Crous P."/>
            <person name="Smith M.E."/>
        </authorList>
    </citation>
    <scope>NUCLEOTIDE SEQUENCE</scope>
    <source>
        <strain evidence="2">NRRL 1565</strain>
    </source>
</reference>
<protein>
    <submittedName>
        <fullName evidence="2">Uncharacterized protein</fullName>
    </submittedName>
</protein>
<name>A0A9W8HUQ9_9FUNG</name>
<dbReference type="AlphaFoldDB" id="A0A9W8HUQ9"/>
<evidence type="ECO:0000313" key="2">
    <source>
        <dbReference type="EMBL" id="KAJ2803503.1"/>
    </source>
</evidence>
<dbReference type="EMBL" id="JANBUO010000516">
    <property type="protein sequence ID" value="KAJ2803503.1"/>
    <property type="molecule type" value="Genomic_DNA"/>
</dbReference>
<evidence type="ECO:0000313" key="3">
    <source>
        <dbReference type="Proteomes" id="UP001140094"/>
    </source>
</evidence>
<gene>
    <name evidence="2" type="ORF">H4R20_002868</name>
</gene>
<comment type="caution">
    <text evidence="2">The sequence shown here is derived from an EMBL/GenBank/DDBJ whole genome shotgun (WGS) entry which is preliminary data.</text>
</comment>
<feature type="region of interest" description="Disordered" evidence="1">
    <location>
        <begin position="1"/>
        <end position="28"/>
    </location>
</feature>
<dbReference type="OrthoDB" id="5570689at2759"/>
<dbReference type="Proteomes" id="UP001140094">
    <property type="component" value="Unassembled WGS sequence"/>
</dbReference>
<feature type="compositionally biased region" description="Basic and acidic residues" evidence="1">
    <location>
        <begin position="1"/>
        <end position="23"/>
    </location>
</feature>
<feature type="non-terminal residue" evidence="2">
    <location>
        <position position="1"/>
    </location>
</feature>